<comment type="caution">
    <text evidence="5">The sequence shown here is derived from an EMBL/GenBank/DDBJ whole genome shotgun (WGS) entry which is preliminary data.</text>
</comment>
<accession>A0A1V4SVR2</accession>
<keyword evidence="3" id="KW-0067">ATP-binding</keyword>
<dbReference type="SMART" id="SM00382">
    <property type="entry name" value="AAA"/>
    <property type="match status" value="3"/>
</dbReference>
<dbReference type="SUPFAM" id="SSF52540">
    <property type="entry name" value="P-loop containing nucleoside triphosphate hydrolases"/>
    <property type="match status" value="4"/>
</dbReference>
<protein>
    <submittedName>
        <fullName evidence="5">Stage V sporulation protein K</fullName>
    </submittedName>
</protein>
<dbReference type="AlphaFoldDB" id="A0A1V4SVR2"/>
<dbReference type="Proteomes" id="UP000191448">
    <property type="component" value="Unassembled WGS sequence"/>
</dbReference>
<dbReference type="InterPro" id="IPR025662">
    <property type="entry name" value="Sigma_54_int_dom_ATP-bd_1"/>
</dbReference>
<organism evidence="5 6">
    <name type="scientific">Clostridium thermobutyricum DSM 4928</name>
    <dbReference type="NCBI Taxonomy" id="1121339"/>
    <lineage>
        <taxon>Bacteria</taxon>
        <taxon>Bacillati</taxon>
        <taxon>Bacillota</taxon>
        <taxon>Clostridia</taxon>
        <taxon>Eubacteriales</taxon>
        <taxon>Clostridiaceae</taxon>
        <taxon>Clostridium</taxon>
    </lineage>
</organism>
<feature type="domain" description="AAA+ ATPase" evidence="4">
    <location>
        <begin position="889"/>
        <end position="1016"/>
    </location>
</feature>
<dbReference type="OrthoDB" id="9806903at2"/>
<keyword evidence="2" id="KW-0547">Nucleotide-binding</keyword>
<sequence length="1155" mass="132780">MIKEIKKELNEMLIGQEELINEVCNYFYDKIDKKEKSVIFIQGEKDTGKKVLVKKLFELLHKEGKTKSSKIDTIDLGSYNFKFGYNAFLTDLYRSLNSESEGIIFKNLKKGSKDILNLINSIYPNSCLNLMDNYIMKNDILVRAENDEKSDFNQIVCHSKFFIFVSDDRELDIEKLFGKDYLNRVDRVFKSKSLTLKERYEIIKRILSSNIEMIKENYKIDLWINLNENIEDGKYDLSKFIYESFRSDEELDIKKYVNYTVLKPVKNLIVRERLEEGSNLIVYRKEDSIYCSDGSEEYNLSNYSDTTLEEAKYKLNSIIGVKELKDFIENVENNVKVQKIRKKLGLKVTSPSLNMIFAGNAGTGKTNAARVTFEYFNALGLLSNGVFREVSKSDFVSENVNDASKITMDIIDSAMGGVLFIDEAYSLCESEDDKWGKEIVDALLKGIEDNRENLIVIMAGYEKDMERFFSINQGLKSRFPNTIHFYDYTPEEMYDIAINIAKAKGYEINPEIKNEIIELFYKNQISGKNDLGNARFVRNIVENAIMDASKKYISGEGKGIDVLDFENFNFKVKTKFDLEKKLSEIIGLHSVKRLLRDQYKLIIAQEKRKSVGIHTEIDQNLNMVFAGNPGTGKTSIARLVAEMLNSIGLLKTGQLIETDRSSFVTGEKGSTAKRTEEVFKKAIGGVLFIDEAYTLANDELGIEAIETLLKLIEDYGNSVVVILAGYEKELEDFFDVNIGLKSRFPLWTKFEDYNPEELLDMAVKIINNKGFKLSKNGYVWLKKSFENIYEESDAQSGNGRMVRNYVENLIRIQSIRISETDISTYDMNLITAKDIESVGDYARNVIDFDKLTLNIIGREKEKRIFKNIAELIKLREFRRKKGISVSAPKDLNIILSGDEGSGKSIFAETISEELFSLGLTKTKNLVRIKGIELSEKLKNNSVDSILGKNIGKTVYLYNLDSIIKDKNGVYYINELIDFMNKNSGKIVLILGGKEKEIKELLYRNTKLGGIFLEYIRLNDYSENEIKNIVINKLSIKGFSFDKDEIEALEDSLREIYNNKKIKIKNGVLAENYMDIITKLQGIRVGKDKITNYLNSKIEKIDILEAKEEFLNKFTIENLDYEEKGYDLENLLKLKELLDLNLITKEEFVNMKKDLF</sequence>
<name>A0A1V4SVR2_9CLOT</name>
<dbReference type="InterPro" id="IPR050773">
    <property type="entry name" value="CbxX/CfxQ_RuBisCO_ESX"/>
</dbReference>
<feature type="domain" description="AAA+ ATPase" evidence="4">
    <location>
        <begin position="351"/>
        <end position="489"/>
    </location>
</feature>
<dbReference type="PANTHER" id="PTHR43392">
    <property type="entry name" value="AAA-TYPE ATPASE FAMILY PROTEIN / ANKYRIN REPEAT FAMILY PROTEIN"/>
    <property type="match status" value="1"/>
</dbReference>
<dbReference type="InterPro" id="IPR027417">
    <property type="entry name" value="P-loop_NTPase"/>
</dbReference>
<dbReference type="Pfam" id="PF17866">
    <property type="entry name" value="AAA_lid_6"/>
    <property type="match status" value="1"/>
</dbReference>
<gene>
    <name evidence="5" type="primary">spoVK</name>
    <name evidence="5" type="ORF">CLTHE_15960</name>
</gene>
<dbReference type="Gene3D" id="1.10.8.60">
    <property type="match status" value="2"/>
</dbReference>
<evidence type="ECO:0000313" key="6">
    <source>
        <dbReference type="Proteomes" id="UP000191448"/>
    </source>
</evidence>
<evidence type="ECO:0000256" key="3">
    <source>
        <dbReference type="ARBA" id="ARBA00022840"/>
    </source>
</evidence>
<evidence type="ECO:0000256" key="1">
    <source>
        <dbReference type="ARBA" id="ARBA00010378"/>
    </source>
</evidence>
<dbReference type="EMBL" id="LTAY01000037">
    <property type="protein sequence ID" value="OPX48024.1"/>
    <property type="molecule type" value="Genomic_DNA"/>
</dbReference>
<dbReference type="InterPro" id="IPR003959">
    <property type="entry name" value="ATPase_AAA_core"/>
</dbReference>
<evidence type="ECO:0000259" key="4">
    <source>
        <dbReference type="SMART" id="SM00382"/>
    </source>
</evidence>
<dbReference type="GO" id="GO:0005524">
    <property type="term" value="F:ATP binding"/>
    <property type="evidence" value="ECO:0007669"/>
    <property type="project" value="UniProtKB-KW"/>
</dbReference>
<dbReference type="PROSITE" id="PS00675">
    <property type="entry name" value="SIGMA54_INTERACT_1"/>
    <property type="match status" value="1"/>
</dbReference>
<dbReference type="FunFam" id="3.40.50.300:FF:000216">
    <property type="entry name" value="Type VII secretion ATPase EccA"/>
    <property type="match status" value="2"/>
</dbReference>
<dbReference type="InterPro" id="IPR000641">
    <property type="entry name" value="CbxX/CfxQ"/>
</dbReference>
<evidence type="ECO:0000313" key="5">
    <source>
        <dbReference type="EMBL" id="OPX48024.1"/>
    </source>
</evidence>
<dbReference type="InterPro" id="IPR041627">
    <property type="entry name" value="AAA_lid_6"/>
</dbReference>
<proteinExistence type="inferred from homology"/>
<comment type="similarity">
    <text evidence="1">Belongs to the CbxX/CfxQ family.</text>
</comment>
<feature type="domain" description="AAA+ ATPase" evidence="4">
    <location>
        <begin position="619"/>
        <end position="744"/>
    </location>
</feature>
<dbReference type="GO" id="GO:0016887">
    <property type="term" value="F:ATP hydrolysis activity"/>
    <property type="evidence" value="ECO:0007669"/>
    <property type="project" value="InterPro"/>
</dbReference>
<reference evidence="5 6" key="1">
    <citation type="submission" date="2016-02" db="EMBL/GenBank/DDBJ databases">
        <title>Genome sequence of Clostridium thermobutyricum DSM 4928.</title>
        <authorList>
            <person name="Poehlein A."/>
            <person name="Daniel R."/>
        </authorList>
    </citation>
    <scope>NUCLEOTIDE SEQUENCE [LARGE SCALE GENOMIC DNA]</scope>
    <source>
        <strain evidence="5 6">DSM 4928</strain>
    </source>
</reference>
<evidence type="ECO:0000256" key="2">
    <source>
        <dbReference type="ARBA" id="ARBA00022741"/>
    </source>
</evidence>
<dbReference type="InterPro" id="IPR003593">
    <property type="entry name" value="AAA+_ATPase"/>
</dbReference>
<dbReference type="RefSeq" id="WP_080022773.1">
    <property type="nucleotide sequence ID" value="NZ_LTAY01000037.1"/>
</dbReference>
<dbReference type="PANTHER" id="PTHR43392:SF2">
    <property type="entry name" value="AAA-TYPE ATPASE FAMILY PROTEIN _ ANKYRIN REPEAT FAMILY PROTEIN"/>
    <property type="match status" value="1"/>
</dbReference>
<dbReference type="Gene3D" id="3.40.50.300">
    <property type="entry name" value="P-loop containing nucleotide triphosphate hydrolases"/>
    <property type="match status" value="4"/>
</dbReference>
<dbReference type="PRINTS" id="PR00819">
    <property type="entry name" value="CBXCFQXSUPER"/>
</dbReference>
<dbReference type="Pfam" id="PF00004">
    <property type="entry name" value="AAA"/>
    <property type="match status" value="2"/>
</dbReference>